<comment type="caution">
    <text evidence="1">The sequence shown here is derived from an EMBL/GenBank/DDBJ whole genome shotgun (WGS) entry which is preliminary data.</text>
</comment>
<organism evidence="1 2">
    <name type="scientific">Sphaerodactylus townsendi</name>
    <dbReference type="NCBI Taxonomy" id="933632"/>
    <lineage>
        <taxon>Eukaryota</taxon>
        <taxon>Metazoa</taxon>
        <taxon>Chordata</taxon>
        <taxon>Craniata</taxon>
        <taxon>Vertebrata</taxon>
        <taxon>Euteleostomi</taxon>
        <taxon>Lepidosauria</taxon>
        <taxon>Squamata</taxon>
        <taxon>Bifurcata</taxon>
        <taxon>Gekkota</taxon>
        <taxon>Sphaerodactylidae</taxon>
        <taxon>Sphaerodactylus</taxon>
    </lineage>
</organism>
<accession>A0ACB8E7U5</accession>
<reference evidence="1" key="1">
    <citation type="submission" date="2021-08" db="EMBL/GenBank/DDBJ databases">
        <title>The first chromosome-level gecko genome reveals the dynamic sex chromosomes of Neotropical dwarf geckos (Sphaerodactylidae: Sphaerodactylus).</title>
        <authorList>
            <person name="Pinto B.J."/>
            <person name="Keating S.E."/>
            <person name="Gamble T."/>
        </authorList>
    </citation>
    <scope>NUCLEOTIDE SEQUENCE</scope>
    <source>
        <strain evidence="1">TG3544</strain>
    </source>
</reference>
<evidence type="ECO:0000313" key="1">
    <source>
        <dbReference type="EMBL" id="KAH7988220.1"/>
    </source>
</evidence>
<protein>
    <submittedName>
        <fullName evidence="1">Uncharacterized protein</fullName>
    </submittedName>
</protein>
<name>A0ACB8E7U5_9SAUR</name>
<dbReference type="EMBL" id="CM037623">
    <property type="protein sequence ID" value="KAH7988220.1"/>
    <property type="molecule type" value="Genomic_DNA"/>
</dbReference>
<gene>
    <name evidence="1" type="ORF">K3G42_010480</name>
</gene>
<proteinExistence type="predicted"/>
<dbReference type="Proteomes" id="UP000827872">
    <property type="component" value="Linkage Group LG10"/>
</dbReference>
<evidence type="ECO:0000313" key="2">
    <source>
        <dbReference type="Proteomes" id="UP000827872"/>
    </source>
</evidence>
<sequence>MLMLIVQKAVSRDCVPDSCPNRERDPKAQEKLQEKDIARPWGATGSNRQTSSMDQGSSQTGAAAWAPKAAEWQKRPGREAKPCPGTARPSARSPGPQQGALSRPRSPTEASALLDQ</sequence>
<keyword evidence="2" id="KW-1185">Reference proteome</keyword>